<dbReference type="AlphaFoldDB" id="A0AAW5KN66"/>
<gene>
    <name evidence="2" type="ORF">NE632_03945</name>
</gene>
<sequence>MESNVPNKLKLLKIWEILNMMTDSEHQMTTQQLIDELAKCNISSERKSIYRDIETLRSNGYEILKGRSFHDNTYYVNERRFSVSEIKIIMDAVQSAAFIPADKTEILLDKLAYLSCKYRVELLKRHTVQFMTVKHKNDSIFQNIEIVENAIEKQMRIRFQYFHLNEYDEKVFAHDGVIYQEEPLGLIFEDGNYYLLCYRADPEYVNKVKAFRLDRIEDPEIVSEPISQNAVDVLKNVSTYRLQSFKMYGGSIRKVTFQFSSKLIEVVYDKFGHDIIIRRNGDICKTTVLVQISPTLWGWMLQFPRSMKIYEPEDIREEYYKWVRSALEQKDQQQ</sequence>
<comment type="caution">
    <text evidence="2">The sequence shown here is derived from an EMBL/GenBank/DDBJ whole genome shotgun (WGS) entry which is preliminary data.</text>
</comment>
<accession>A0AAW5KN66</accession>
<evidence type="ECO:0000313" key="2">
    <source>
        <dbReference type="EMBL" id="MCQ5152451.1"/>
    </source>
</evidence>
<evidence type="ECO:0000259" key="1">
    <source>
        <dbReference type="Pfam" id="PF13280"/>
    </source>
</evidence>
<dbReference type="InterPro" id="IPR051534">
    <property type="entry name" value="CBASS_pafABC_assoc_protein"/>
</dbReference>
<proteinExistence type="predicted"/>
<dbReference type="PANTHER" id="PTHR34580:SF1">
    <property type="entry name" value="PROTEIN PAFC"/>
    <property type="match status" value="1"/>
</dbReference>
<reference evidence="2" key="1">
    <citation type="submission" date="2022-06" db="EMBL/GenBank/DDBJ databases">
        <title>Isolation of gut microbiota from human fecal samples.</title>
        <authorList>
            <person name="Pamer E.G."/>
            <person name="Barat B."/>
            <person name="Waligurski E."/>
            <person name="Medina S."/>
            <person name="Paddock L."/>
            <person name="Mostad J."/>
        </authorList>
    </citation>
    <scope>NUCLEOTIDE SEQUENCE</scope>
    <source>
        <strain evidence="2">DFI.5.57</strain>
    </source>
</reference>
<name>A0AAW5KN66_9FIRM</name>
<dbReference type="SUPFAM" id="SSF46785">
    <property type="entry name" value="Winged helix' DNA-binding domain"/>
    <property type="match status" value="1"/>
</dbReference>
<organism evidence="2 3">
    <name type="scientific">Ruminococcus bicirculans</name>
    <name type="common">ex Wegman et al. 2014</name>
    <dbReference type="NCBI Taxonomy" id="1160721"/>
    <lineage>
        <taxon>Bacteria</taxon>
        <taxon>Bacillati</taxon>
        <taxon>Bacillota</taxon>
        <taxon>Clostridia</taxon>
        <taxon>Eubacteriales</taxon>
        <taxon>Oscillospiraceae</taxon>
        <taxon>Ruminococcus</taxon>
    </lineage>
</organism>
<dbReference type="PROSITE" id="PS52050">
    <property type="entry name" value="WYL"/>
    <property type="match status" value="1"/>
</dbReference>
<dbReference type="InterPro" id="IPR036390">
    <property type="entry name" value="WH_DNA-bd_sf"/>
</dbReference>
<dbReference type="Proteomes" id="UP001206236">
    <property type="component" value="Unassembled WGS sequence"/>
</dbReference>
<dbReference type="EMBL" id="JANGCN010000006">
    <property type="protein sequence ID" value="MCQ5152451.1"/>
    <property type="molecule type" value="Genomic_DNA"/>
</dbReference>
<dbReference type="InterPro" id="IPR026881">
    <property type="entry name" value="WYL_dom"/>
</dbReference>
<dbReference type="PANTHER" id="PTHR34580">
    <property type="match status" value="1"/>
</dbReference>
<dbReference type="Pfam" id="PF13280">
    <property type="entry name" value="WYL"/>
    <property type="match status" value="1"/>
</dbReference>
<evidence type="ECO:0000313" key="3">
    <source>
        <dbReference type="Proteomes" id="UP001206236"/>
    </source>
</evidence>
<protein>
    <submittedName>
        <fullName evidence="2">Transcriptional regulator</fullName>
    </submittedName>
</protein>
<feature type="domain" description="WYL" evidence="1">
    <location>
        <begin position="143"/>
        <end position="220"/>
    </location>
</feature>